<reference evidence="1" key="1">
    <citation type="submission" date="2018-01" db="EMBL/GenBank/DDBJ databases">
        <authorList>
            <person name="Krukenberg V."/>
        </authorList>
    </citation>
    <scope>NUCLEOTIDE SEQUENCE</scope>
    <source>
        <strain evidence="1">E20ANME2</strain>
    </source>
</reference>
<sequence>MIVNFRVTLVESKIYVDPEEVRKQKNVNINYDINLKNTAIVPKQTPFGEKTILRVEYAFSINYLSPNVGHIRFEGYSDYYSDEDDLNQIKSDWDAGKAPSDVQNQIANTMVSNLAPLAVTLSSKLGLPPAMPLPAINFQQKQAGKPEKVETMYHG</sequence>
<evidence type="ECO:0000313" key="2">
    <source>
        <dbReference type="Proteomes" id="UP000248329"/>
    </source>
</evidence>
<dbReference type="EMBL" id="PQXF01000021">
    <property type="protein sequence ID" value="PXF59839.1"/>
    <property type="molecule type" value="Genomic_DNA"/>
</dbReference>
<dbReference type="Proteomes" id="UP000248329">
    <property type="component" value="Unassembled WGS sequence"/>
</dbReference>
<gene>
    <name evidence="1" type="ORF">C4B59_10545</name>
</gene>
<name>A0AC61L1I8_9EURY</name>
<comment type="caution">
    <text evidence="1">The sequence shown here is derived from an EMBL/GenBank/DDBJ whole genome shotgun (WGS) entry which is preliminary data.</text>
</comment>
<accession>A0AC61L1I8</accession>
<proteinExistence type="predicted"/>
<organism evidence="1 2">
    <name type="scientific">Candidatus Methanogaster sp</name>
    <dbReference type="NCBI Taxonomy" id="3386292"/>
    <lineage>
        <taxon>Archaea</taxon>
        <taxon>Methanobacteriati</taxon>
        <taxon>Methanobacteriota</taxon>
        <taxon>Stenosarchaea group</taxon>
        <taxon>Methanomicrobia</taxon>
        <taxon>Methanosarcinales</taxon>
        <taxon>ANME-2 cluster</taxon>
        <taxon>Candidatus Methanogasteraceae</taxon>
        <taxon>Candidatus Methanogaster</taxon>
    </lineage>
</organism>
<protein>
    <submittedName>
        <fullName evidence="1">Uncharacterized protein</fullName>
    </submittedName>
</protein>
<evidence type="ECO:0000313" key="1">
    <source>
        <dbReference type="EMBL" id="PXF59839.1"/>
    </source>
</evidence>